<comment type="caution">
    <text evidence="1">The sequence shown here is derived from an EMBL/GenBank/DDBJ whole genome shotgun (WGS) entry which is preliminary data.</text>
</comment>
<dbReference type="Proteomes" id="UP000699462">
    <property type="component" value="Unassembled WGS sequence"/>
</dbReference>
<dbReference type="AlphaFoldDB" id="A0A8T0DC78"/>
<reference evidence="1 2" key="1">
    <citation type="submission" date="2019-07" db="EMBL/GenBank/DDBJ databases">
        <title>Annotation for the trematode Paragonimus westermani.</title>
        <authorList>
            <person name="Choi Y.-J."/>
        </authorList>
    </citation>
    <scope>NUCLEOTIDE SEQUENCE [LARGE SCALE GENOMIC DNA]</scope>
    <source>
        <strain evidence="1">180907_Pwestermani</strain>
    </source>
</reference>
<dbReference type="EMBL" id="JTDF01008730">
    <property type="protein sequence ID" value="KAF8564428.1"/>
    <property type="molecule type" value="Genomic_DNA"/>
</dbReference>
<gene>
    <name evidence="1" type="ORF">P879_11725</name>
</gene>
<proteinExistence type="predicted"/>
<evidence type="ECO:0000313" key="2">
    <source>
        <dbReference type="Proteomes" id="UP000699462"/>
    </source>
</evidence>
<accession>A0A8T0DC78</accession>
<keyword evidence="2" id="KW-1185">Reference proteome</keyword>
<name>A0A8T0DC78_9TREM</name>
<evidence type="ECO:0000313" key="1">
    <source>
        <dbReference type="EMBL" id="KAF8564428.1"/>
    </source>
</evidence>
<protein>
    <submittedName>
        <fullName evidence="1">Uncharacterized protein</fullName>
    </submittedName>
</protein>
<sequence length="194" mass="22697">MVLAFLNLAELIKISPHWTNKSKKRWSLNKSPVHPNRRCKTLYRSIWRSPTTNILAIDDMLRILDVSDLRLFKLRLEESEQGDLFQLIPLKGETVGFRREIYMRNQEFDELKEAGNMQQVSVCMKPTIINTTNLSREKLAVDTMSGQKVTFVRYRTEDGESHVYITGHVFTHRVVPHEVANGWKRVENKDLKKT</sequence>
<dbReference type="OrthoDB" id="1577640at2759"/>
<organism evidence="1 2">
    <name type="scientific">Paragonimus westermani</name>
    <dbReference type="NCBI Taxonomy" id="34504"/>
    <lineage>
        <taxon>Eukaryota</taxon>
        <taxon>Metazoa</taxon>
        <taxon>Spiralia</taxon>
        <taxon>Lophotrochozoa</taxon>
        <taxon>Platyhelminthes</taxon>
        <taxon>Trematoda</taxon>
        <taxon>Digenea</taxon>
        <taxon>Plagiorchiida</taxon>
        <taxon>Troglotremata</taxon>
        <taxon>Troglotrematidae</taxon>
        <taxon>Paragonimus</taxon>
    </lineage>
</organism>